<protein>
    <submittedName>
        <fullName evidence="1">Putative WD-repeat family protein</fullName>
    </submittedName>
</protein>
<organism evidence="1 2">
    <name type="scientific">Giardia duodenalis assemblage B</name>
    <dbReference type="NCBI Taxonomy" id="1394984"/>
    <lineage>
        <taxon>Eukaryota</taxon>
        <taxon>Metamonada</taxon>
        <taxon>Diplomonadida</taxon>
        <taxon>Hexamitidae</taxon>
        <taxon>Giardiinae</taxon>
        <taxon>Giardia</taxon>
    </lineage>
</organism>
<dbReference type="InterPro" id="IPR015943">
    <property type="entry name" value="WD40/YVTN_repeat-like_dom_sf"/>
</dbReference>
<dbReference type="AlphaFoldDB" id="A0A132NWU4"/>
<gene>
    <name evidence="1" type="ORF">QR46_1493</name>
</gene>
<dbReference type="PANTHER" id="PTHR44675">
    <property type="entry name" value="PAK1 INTERACTING PROTEIN 1"/>
    <property type="match status" value="1"/>
</dbReference>
<dbReference type="InterPro" id="IPR036322">
    <property type="entry name" value="WD40_repeat_dom_sf"/>
</dbReference>
<sequence length="364" mass="41010">MECYLPCACFNEEFQLIKYWRSMPFTPCELVVGTYDGKLYGFMLSKDTDNEFSLQSTFVVDDSSQAIRSLSFTTSGLLIATSNDCMIRIYNLRRHKHVAILDKHTSSVRCSASLVSKSSDGSEEYIITGGDDKMLFLWRVRDWEAMLTLRRHRHPIASIAIHPSNFCASTLDKNGLVIWDLTNGNSTARVPTDHPCFHHEWNGHDLLVVHPSGIQILTIGDNPIKATWTIPGIGHKVSSATFGLWPHKAKGNDHTISVVLVGDENGILRIFQRDGGQLNVIAKFEIGDGDPELGRDSRRLKFIKAYRDCHYIIGFSSGDIVLFEATDLQDIEICKRFHVPGRPTSMELYVGQLDKQYLVEDPSK</sequence>
<dbReference type="EMBL" id="JXTI01000030">
    <property type="protein sequence ID" value="KWX14529.1"/>
    <property type="molecule type" value="Genomic_DNA"/>
</dbReference>
<comment type="caution">
    <text evidence="1">The sequence shown here is derived from an EMBL/GenBank/DDBJ whole genome shotgun (WGS) entry which is preliminary data.</text>
</comment>
<name>A0A132NWU4_GIAIN</name>
<accession>A0A132NWU4</accession>
<dbReference type="InterPro" id="IPR051959">
    <property type="entry name" value="PAK1-Kinase_Regulator"/>
</dbReference>
<dbReference type="Pfam" id="PF00400">
    <property type="entry name" value="WD40"/>
    <property type="match status" value="2"/>
</dbReference>
<reference evidence="1 2" key="1">
    <citation type="journal article" date="2015" name="Mol. Biochem. Parasitol.">
        <title>Identification of polymorphic genes for use in assemblage B genotyping assays through comparative genomics of multiple assemblage B Giardia duodenalis isolates.</title>
        <authorList>
            <person name="Wielinga C."/>
            <person name="Thompson R.C."/>
            <person name="Monis P."/>
            <person name="Ryan U."/>
        </authorList>
    </citation>
    <scope>NUCLEOTIDE SEQUENCE [LARGE SCALE GENOMIC DNA]</scope>
    <source>
        <strain evidence="1 2">BAH15c1</strain>
    </source>
</reference>
<dbReference type="InterPro" id="IPR001680">
    <property type="entry name" value="WD40_rpt"/>
</dbReference>
<dbReference type="OrthoDB" id="308449at2759"/>
<evidence type="ECO:0000313" key="2">
    <source>
        <dbReference type="Proteomes" id="UP000070089"/>
    </source>
</evidence>
<evidence type="ECO:0000313" key="1">
    <source>
        <dbReference type="EMBL" id="KWX14529.1"/>
    </source>
</evidence>
<proteinExistence type="predicted"/>
<dbReference type="VEuPathDB" id="GiardiaDB:QR46_1493"/>
<dbReference type="SMART" id="SM00320">
    <property type="entry name" value="WD40"/>
    <property type="match status" value="3"/>
</dbReference>
<dbReference type="Gene3D" id="2.130.10.10">
    <property type="entry name" value="YVTN repeat-like/Quinoprotein amine dehydrogenase"/>
    <property type="match status" value="1"/>
</dbReference>
<dbReference type="Proteomes" id="UP000070089">
    <property type="component" value="Unassembled WGS sequence"/>
</dbReference>
<dbReference type="PANTHER" id="PTHR44675:SF1">
    <property type="entry name" value="P21-ACTIVATED PROTEIN KINASE-INTERACTING PROTEIN 1"/>
    <property type="match status" value="1"/>
</dbReference>
<dbReference type="SUPFAM" id="SSF50978">
    <property type="entry name" value="WD40 repeat-like"/>
    <property type="match status" value="1"/>
</dbReference>